<dbReference type="InterPro" id="IPR018060">
    <property type="entry name" value="HTH_AraC"/>
</dbReference>
<gene>
    <name evidence="11" type="ORF">D7M11_33170</name>
</gene>
<dbReference type="SUPFAM" id="SSF46689">
    <property type="entry name" value="Homeodomain-like"/>
    <property type="match status" value="2"/>
</dbReference>
<dbReference type="InterPro" id="IPR011006">
    <property type="entry name" value="CheY-like_superfamily"/>
</dbReference>
<dbReference type="Gene3D" id="3.40.50.2300">
    <property type="match status" value="1"/>
</dbReference>
<keyword evidence="7" id="KW-0804">Transcription</keyword>
<dbReference type="OrthoDB" id="342399at2"/>
<dbReference type="Pfam" id="PF12833">
    <property type="entry name" value="HTH_18"/>
    <property type="match status" value="1"/>
</dbReference>
<dbReference type="GO" id="GO:0003700">
    <property type="term" value="F:DNA-binding transcription factor activity"/>
    <property type="evidence" value="ECO:0007669"/>
    <property type="project" value="InterPro"/>
</dbReference>
<protein>
    <submittedName>
        <fullName evidence="11">Response regulator</fullName>
    </submittedName>
</protein>
<dbReference type="SMART" id="SM00448">
    <property type="entry name" value="REC"/>
    <property type="match status" value="1"/>
</dbReference>
<dbReference type="PRINTS" id="PR00032">
    <property type="entry name" value="HTHARAC"/>
</dbReference>
<keyword evidence="4" id="KW-0902">Two-component regulatory system</keyword>
<comment type="caution">
    <text evidence="11">The sequence shown here is derived from an EMBL/GenBank/DDBJ whole genome shotgun (WGS) entry which is preliminary data.</text>
</comment>
<comment type="subcellular location">
    <subcellularLocation>
        <location evidence="1">Cytoplasm</location>
    </subcellularLocation>
</comment>
<proteinExistence type="predicted"/>
<keyword evidence="5" id="KW-0805">Transcription regulation</keyword>
<dbReference type="Proteomes" id="UP000282311">
    <property type="component" value="Unassembled WGS sequence"/>
</dbReference>
<evidence type="ECO:0000256" key="4">
    <source>
        <dbReference type="ARBA" id="ARBA00023012"/>
    </source>
</evidence>
<dbReference type="GO" id="GO:0043565">
    <property type="term" value="F:sequence-specific DNA binding"/>
    <property type="evidence" value="ECO:0007669"/>
    <property type="project" value="InterPro"/>
</dbReference>
<dbReference type="Pfam" id="PF17853">
    <property type="entry name" value="GGDEF_2"/>
    <property type="match status" value="1"/>
</dbReference>
<accession>A0A3B0AYX0</accession>
<feature type="domain" description="HTH araC/xylS-type" evidence="9">
    <location>
        <begin position="419"/>
        <end position="517"/>
    </location>
</feature>
<evidence type="ECO:0000256" key="5">
    <source>
        <dbReference type="ARBA" id="ARBA00023015"/>
    </source>
</evidence>
<dbReference type="InterPro" id="IPR001789">
    <property type="entry name" value="Sig_transdc_resp-reg_receiver"/>
</dbReference>
<dbReference type="Pfam" id="PF00072">
    <property type="entry name" value="Response_reg"/>
    <property type="match status" value="1"/>
</dbReference>
<dbReference type="GO" id="GO:0000160">
    <property type="term" value="P:phosphorelay signal transduction system"/>
    <property type="evidence" value="ECO:0007669"/>
    <property type="project" value="UniProtKB-KW"/>
</dbReference>
<dbReference type="InterPro" id="IPR020449">
    <property type="entry name" value="Tscrpt_reg_AraC-type_HTH"/>
</dbReference>
<name>A0A3B0AYX0_9BACL</name>
<dbReference type="CDD" id="cd17536">
    <property type="entry name" value="REC_YesN-like"/>
    <property type="match status" value="1"/>
</dbReference>
<evidence type="ECO:0000256" key="8">
    <source>
        <dbReference type="PROSITE-ProRule" id="PRU00169"/>
    </source>
</evidence>
<dbReference type="EMBL" id="RBAH01000039">
    <property type="protein sequence ID" value="RKN65137.1"/>
    <property type="molecule type" value="Genomic_DNA"/>
</dbReference>
<dbReference type="InterPro" id="IPR051552">
    <property type="entry name" value="HptR"/>
</dbReference>
<organism evidence="11 12">
    <name type="scientific">Paenibacillus ginsengarvi</name>
    <dbReference type="NCBI Taxonomy" id="400777"/>
    <lineage>
        <taxon>Bacteria</taxon>
        <taxon>Bacillati</taxon>
        <taxon>Bacillota</taxon>
        <taxon>Bacilli</taxon>
        <taxon>Bacillales</taxon>
        <taxon>Paenibacillaceae</taxon>
        <taxon>Paenibacillus</taxon>
    </lineage>
</organism>
<keyword evidence="6" id="KW-0238">DNA-binding</keyword>
<keyword evidence="3 8" id="KW-0597">Phosphoprotein</keyword>
<feature type="modified residue" description="4-aspartylphosphate" evidence="8">
    <location>
        <position position="54"/>
    </location>
</feature>
<keyword evidence="12" id="KW-1185">Reference proteome</keyword>
<dbReference type="RefSeq" id="WP_120751566.1">
    <property type="nucleotide sequence ID" value="NZ_RBAH01000039.1"/>
</dbReference>
<dbReference type="InterPro" id="IPR009057">
    <property type="entry name" value="Homeodomain-like_sf"/>
</dbReference>
<dbReference type="SMART" id="SM00342">
    <property type="entry name" value="HTH_ARAC"/>
    <property type="match status" value="1"/>
</dbReference>
<evidence type="ECO:0000259" key="10">
    <source>
        <dbReference type="PROSITE" id="PS50110"/>
    </source>
</evidence>
<evidence type="ECO:0000256" key="3">
    <source>
        <dbReference type="ARBA" id="ARBA00022553"/>
    </source>
</evidence>
<keyword evidence="2" id="KW-0963">Cytoplasm</keyword>
<evidence type="ECO:0000256" key="2">
    <source>
        <dbReference type="ARBA" id="ARBA00022490"/>
    </source>
</evidence>
<evidence type="ECO:0000256" key="6">
    <source>
        <dbReference type="ARBA" id="ARBA00023125"/>
    </source>
</evidence>
<dbReference type="InterPro" id="IPR041522">
    <property type="entry name" value="CdaR_GGDEF"/>
</dbReference>
<sequence length="520" mass="58034">MKIMIVDDEAIIRRGLCTVIDWKELGLTLLEPAECGEEALERIPAEKPHIVLTDIRMPGMDGIELARQIKKIAPSTEIVILTGYDDFAYAQQALREGVTDYLLKTSGPEEIMKSALKAKMNITDKWEAQRKELVQTAALRRELLEGLLAGRQESGSELALIENWMKERGVTGSTAEPQMPLRVLIVSASGWGEGKTAELLLGAVENMLAELLPSVSLLKSDRIVLVARAGPGFAERSGLERAVRRVCETLKCSVFAATGESVTHPEELPRSYGEAERVYAYRLLLREQGVCELRDIASRSGGATVCPQREEEELAGLLMSNVPTQLRHFVHRLVREQMDDPSVTPKSLRAYLQSVAIAGHRWLERAKGGGPAPSGQPAQVPAYSFEDGLPPEDELFKLLASIMSAFHETMSDTRYSYVHRAIAYIRERLDRNLTLQEVAKFVHLTPNHFSDAFKKETGQSYIEFVTQERMRRAAHVLKSTPLKISEVAGAVGYEDIKYFSQQFKKYTGQTPTEYRQSSAE</sequence>
<dbReference type="PROSITE" id="PS50110">
    <property type="entry name" value="RESPONSE_REGULATORY"/>
    <property type="match status" value="1"/>
</dbReference>
<dbReference type="Gene3D" id="1.10.10.60">
    <property type="entry name" value="Homeodomain-like"/>
    <property type="match status" value="2"/>
</dbReference>
<evidence type="ECO:0000259" key="9">
    <source>
        <dbReference type="PROSITE" id="PS01124"/>
    </source>
</evidence>
<evidence type="ECO:0000313" key="12">
    <source>
        <dbReference type="Proteomes" id="UP000282311"/>
    </source>
</evidence>
<dbReference type="PANTHER" id="PTHR42713:SF3">
    <property type="entry name" value="TRANSCRIPTIONAL REGULATORY PROTEIN HPTR"/>
    <property type="match status" value="1"/>
</dbReference>
<evidence type="ECO:0000256" key="1">
    <source>
        <dbReference type="ARBA" id="ARBA00004496"/>
    </source>
</evidence>
<dbReference type="SUPFAM" id="SSF52172">
    <property type="entry name" value="CheY-like"/>
    <property type="match status" value="1"/>
</dbReference>
<dbReference type="AlphaFoldDB" id="A0A3B0AYX0"/>
<dbReference type="PANTHER" id="PTHR42713">
    <property type="entry name" value="HISTIDINE KINASE-RELATED"/>
    <property type="match status" value="1"/>
</dbReference>
<feature type="domain" description="Response regulatory" evidence="10">
    <location>
        <begin position="2"/>
        <end position="119"/>
    </location>
</feature>
<reference evidence="11 12" key="1">
    <citation type="journal article" date="2007" name="Int. J. Syst. Evol. Microbiol.">
        <title>Paenibacillus ginsengarvi sp. nov., isolated from soil from ginseng cultivation.</title>
        <authorList>
            <person name="Yoon M.H."/>
            <person name="Ten L.N."/>
            <person name="Im W.T."/>
        </authorList>
    </citation>
    <scope>NUCLEOTIDE SEQUENCE [LARGE SCALE GENOMIC DNA]</scope>
    <source>
        <strain evidence="11 12">KCTC 13059</strain>
    </source>
</reference>
<dbReference type="PROSITE" id="PS01124">
    <property type="entry name" value="HTH_ARAC_FAMILY_2"/>
    <property type="match status" value="1"/>
</dbReference>
<evidence type="ECO:0000256" key="7">
    <source>
        <dbReference type="ARBA" id="ARBA00023163"/>
    </source>
</evidence>
<dbReference type="GO" id="GO:0005737">
    <property type="term" value="C:cytoplasm"/>
    <property type="evidence" value="ECO:0007669"/>
    <property type="project" value="UniProtKB-SubCell"/>
</dbReference>
<evidence type="ECO:0000313" key="11">
    <source>
        <dbReference type="EMBL" id="RKN65137.1"/>
    </source>
</evidence>